<dbReference type="InterPro" id="IPR002508">
    <property type="entry name" value="MurNAc-LAA_cat"/>
</dbReference>
<dbReference type="Pfam" id="PF01520">
    <property type="entry name" value="Amidase_3"/>
    <property type="match status" value="1"/>
</dbReference>
<dbReference type="EMBL" id="FPHE01000029">
    <property type="protein sequence ID" value="SFV52137.1"/>
    <property type="molecule type" value="Genomic_DNA"/>
</dbReference>
<dbReference type="PANTHER" id="PTHR30404:SF0">
    <property type="entry name" value="N-ACETYLMURAMOYL-L-ALANINE AMIDASE AMIC"/>
    <property type="match status" value="1"/>
</dbReference>
<dbReference type="InterPro" id="IPR050695">
    <property type="entry name" value="N-acetylmuramoyl_amidase_3"/>
</dbReference>
<dbReference type="CDD" id="cd02696">
    <property type="entry name" value="MurNAc-LAA"/>
    <property type="match status" value="1"/>
</dbReference>
<dbReference type="Gene3D" id="3.40.630.40">
    <property type="entry name" value="Zn-dependent exopeptidases"/>
    <property type="match status" value="1"/>
</dbReference>
<proteinExistence type="predicted"/>
<evidence type="ECO:0000256" key="1">
    <source>
        <dbReference type="ARBA" id="ARBA00022801"/>
    </source>
</evidence>
<keyword evidence="1 3" id="KW-0378">Hydrolase</keyword>
<dbReference type="GO" id="GO:0030288">
    <property type="term" value="C:outer membrane-bounded periplasmic space"/>
    <property type="evidence" value="ECO:0007669"/>
    <property type="project" value="TreeGrafter"/>
</dbReference>
<dbReference type="SMART" id="SM00646">
    <property type="entry name" value="Ami_3"/>
    <property type="match status" value="1"/>
</dbReference>
<evidence type="ECO:0000313" key="3">
    <source>
        <dbReference type="EMBL" id="SFV52137.1"/>
    </source>
</evidence>
<name>A0A1W1BF73_9ZZZZ</name>
<gene>
    <name evidence="3" type="ORF">MNB_SV-12-459</name>
</gene>
<reference evidence="3" key="1">
    <citation type="submission" date="2016-10" db="EMBL/GenBank/DDBJ databases">
        <authorList>
            <person name="de Groot N.N."/>
        </authorList>
    </citation>
    <scope>NUCLEOTIDE SEQUENCE</scope>
</reference>
<dbReference type="PANTHER" id="PTHR30404">
    <property type="entry name" value="N-ACETYLMURAMOYL-L-ALANINE AMIDASE"/>
    <property type="match status" value="1"/>
</dbReference>
<dbReference type="GO" id="GO:0008745">
    <property type="term" value="F:N-acetylmuramoyl-L-alanine amidase activity"/>
    <property type="evidence" value="ECO:0007669"/>
    <property type="project" value="UniProtKB-EC"/>
</dbReference>
<dbReference type="GO" id="GO:0009253">
    <property type="term" value="P:peptidoglycan catabolic process"/>
    <property type="evidence" value="ECO:0007669"/>
    <property type="project" value="InterPro"/>
</dbReference>
<dbReference type="EC" id="3.5.1.28" evidence="3"/>
<sequence length="359" mass="41717">MNRGLFFILVIVLFSTELWSINSLVDTKLGRSTLELKFRNTLKKSDIKHFVIPAKGFTKYVYDIKNGYLPRGKTVRYSHPDIKAFRIGQYRSNVLRIVIESTKRIKKRYSISGKILKIPIPLGKKSYKHLKKHRDKKKINKKKNRHIVVIDAGHGGKDNGTSCCSLHEKQFTLSMAYNLKKRLEKKDYIVYMTRQSDKYISLIERTEYANKKKADIFVSIHINAAPKKKVKKLNGIEIYYLSLNNVHFNGKTIVYKGKRVYYKDSFDIMTDKKKISLSRRLGVKVQKGMNRSIKKGYGSLVSKLKSSDFWVLTGTKMPTILVETGYITHKKDRKRLSSSYYRNLAIKGIVEGIDSYFKF</sequence>
<feature type="domain" description="MurNAc-LAA" evidence="2">
    <location>
        <begin position="206"/>
        <end position="354"/>
    </location>
</feature>
<accession>A0A1W1BF73</accession>
<evidence type="ECO:0000259" key="2">
    <source>
        <dbReference type="SMART" id="SM00646"/>
    </source>
</evidence>
<dbReference type="SUPFAM" id="SSF53187">
    <property type="entry name" value="Zn-dependent exopeptidases"/>
    <property type="match status" value="1"/>
</dbReference>
<protein>
    <submittedName>
        <fullName evidence="3">N-acetylmuramoyl-L-alanine amidase</fullName>
        <ecNumber evidence="3">3.5.1.28</ecNumber>
    </submittedName>
</protein>
<organism evidence="3">
    <name type="scientific">hydrothermal vent metagenome</name>
    <dbReference type="NCBI Taxonomy" id="652676"/>
    <lineage>
        <taxon>unclassified sequences</taxon>
        <taxon>metagenomes</taxon>
        <taxon>ecological metagenomes</taxon>
    </lineage>
</organism>
<dbReference type="AlphaFoldDB" id="A0A1W1BF73"/>